<dbReference type="Proteomes" id="UP000053688">
    <property type="component" value="Unassembled WGS sequence"/>
</dbReference>
<organism evidence="2 3">
    <name type="scientific">Candidatus Photodesmus katoptron Akat1</name>
    <dbReference type="NCBI Taxonomy" id="1236703"/>
    <lineage>
        <taxon>Bacteria</taxon>
        <taxon>Pseudomonadati</taxon>
        <taxon>Pseudomonadota</taxon>
        <taxon>Gammaproteobacteria</taxon>
        <taxon>Vibrionales</taxon>
        <taxon>Vibrionaceae</taxon>
        <taxon>Candidatus Photodesmus</taxon>
    </lineage>
</organism>
<proteinExistence type="predicted"/>
<dbReference type="RefSeq" id="WP_016504182.1">
    <property type="nucleotide sequence ID" value="NZ_AMSD01000002.1"/>
</dbReference>
<dbReference type="InterPro" id="IPR027417">
    <property type="entry name" value="P-loop_NTPase"/>
</dbReference>
<name>S3E006_9GAMM</name>
<dbReference type="Gene3D" id="3.40.50.300">
    <property type="entry name" value="P-loop containing nucleotide triphosphate hydrolases"/>
    <property type="match status" value="1"/>
</dbReference>
<sequence>MIVIKQKVLLVLLDPQGNATMASGIDKYKINARDYELIIKNLSFKKVGYRQISGYYDLIAANSDITAAEIKLMEVFFREDRLKNTLSSVRDVCDFIFIACPPSLNLLTINACEFKN</sequence>
<evidence type="ECO:0000313" key="2">
    <source>
        <dbReference type="EMBL" id="EPE37551.1"/>
    </source>
</evidence>
<feature type="domain" description="AAA" evidence="1">
    <location>
        <begin position="5"/>
        <end position="111"/>
    </location>
</feature>
<keyword evidence="3" id="KW-1185">Reference proteome</keyword>
<dbReference type="SUPFAM" id="SSF52540">
    <property type="entry name" value="P-loop containing nucleoside triphosphate hydrolases"/>
    <property type="match status" value="1"/>
</dbReference>
<accession>S3E006</accession>
<protein>
    <submittedName>
        <fullName evidence="2">ParA</fullName>
    </submittedName>
</protein>
<dbReference type="STRING" id="28176.CF66_6037"/>
<gene>
    <name evidence="2" type="ORF">O1U_0856</name>
</gene>
<evidence type="ECO:0000259" key="1">
    <source>
        <dbReference type="Pfam" id="PF13614"/>
    </source>
</evidence>
<dbReference type="InterPro" id="IPR050678">
    <property type="entry name" value="DNA_Partitioning_ATPase"/>
</dbReference>
<dbReference type="AlphaFoldDB" id="S3E006"/>
<dbReference type="InterPro" id="IPR025669">
    <property type="entry name" value="AAA_dom"/>
</dbReference>
<dbReference type="eggNOG" id="COG1192">
    <property type="taxonomic scope" value="Bacteria"/>
</dbReference>
<reference evidence="2 3" key="1">
    <citation type="journal article" date="2014" name="Environ. Microbiol.">
        <title>Genomic signatures of obligate host dependence in the luminous bacterial symbiont of a vertebrate.</title>
        <authorList>
            <person name="Hendry T.A."/>
            <person name="de Wet J.R."/>
            <person name="Dunlap P.V."/>
        </authorList>
    </citation>
    <scope>NUCLEOTIDE SEQUENCE [LARGE SCALE GENOMIC DNA]</scope>
    <source>
        <strain evidence="2 3">Akat1</strain>
    </source>
</reference>
<evidence type="ECO:0000313" key="3">
    <source>
        <dbReference type="Proteomes" id="UP000053688"/>
    </source>
</evidence>
<dbReference type="PANTHER" id="PTHR13696">
    <property type="entry name" value="P-LOOP CONTAINING NUCLEOSIDE TRIPHOSPHATE HYDROLASE"/>
    <property type="match status" value="1"/>
</dbReference>
<comment type="caution">
    <text evidence="2">The sequence shown here is derived from an EMBL/GenBank/DDBJ whole genome shotgun (WGS) entry which is preliminary data.</text>
</comment>
<dbReference type="Pfam" id="PF13614">
    <property type="entry name" value="AAA_31"/>
    <property type="match status" value="1"/>
</dbReference>
<dbReference type="PANTHER" id="PTHR13696:SF52">
    <property type="entry name" value="PARA FAMILY PROTEIN CT_582"/>
    <property type="match status" value="1"/>
</dbReference>
<dbReference type="EMBL" id="AMSD01000002">
    <property type="protein sequence ID" value="EPE37551.1"/>
    <property type="molecule type" value="Genomic_DNA"/>
</dbReference>